<accession>A0AAV5J2M0</accession>
<name>A0AAV5J2M0_9ROSI</name>
<dbReference type="Gene3D" id="2.70.160.11">
    <property type="entry name" value="Hnrnp arginine n-methyltransferase1"/>
    <property type="match status" value="1"/>
</dbReference>
<dbReference type="Pfam" id="PF22528">
    <property type="entry name" value="PRMT_C"/>
    <property type="match status" value="1"/>
</dbReference>
<dbReference type="AlphaFoldDB" id="A0AAV5J2M0"/>
<evidence type="ECO:0000259" key="2">
    <source>
        <dbReference type="Pfam" id="PF22528"/>
    </source>
</evidence>
<evidence type="ECO:0000313" key="4">
    <source>
        <dbReference type="Proteomes" id="UP001054252"/>
    </source>
</evidence>
<feature type="domain" description="Protein arginine N-methyltransferase" evidence="2">
    <location>
        <begin position="32"/>
        <end position="88"/>
    </location>
</feature>
<evidence type="ECO:0000313" key="3">
    <source>
        <dbReference type="EMBL" id="GKV06424.1"/>
    </source>
</evidence>
<proteinExistence type="predicted"/>
<keyword evidence="1" id="KW-0949">S-adenosyl-L-methionine</keyword>
<dbReference type="SUPFAM" id="SSF53335">
    <property type="entry name" value="S-adenosyl-L-methionine-dependent methyltransferases"/>
    <property type="match status" value="1"/>
</dbReference>
<dbReference type="InterPro" id="IPR055135">
    <property type="entry name" value="PRMT_dom"/>
</dbReference>
<dbReference type="Proteomes" id="UP001054252">
    <property type="component" value="Unassembled WGS sequence"/>
</dbReference>
<reference evidence="3 4" key="1">
    <citation type="journal article" date="2021" name="Commun. Biol.">
        <title>The genome of Shorea leprosula (Dipterocarpaceae) highlights the ecological relevance of drought in aseasonal tropical rainforests.</title>
        <authorList>
            <person name="Ng K.K.S."/>
            <person name="Kobayashi M.J."/>
            <person name="Fawcett J.A."/>
            <person name="Hatakeyama M."/>
            <person name="Paape T."/>
            <person name="Ng C.H."/>
            <person name="Ang C.C."/>
            <person name="Tnah L.H."/>
            <person name="Lee C.T."/>
            <person name="Nishiyama T."/>
            <person name="Sese J."/>
            <person name="O'Brien M.J."/>
            <person name="Copetti D."/>
            <person name="Mohd Noor M.I."/>
            <person name="Ong R.C."/>
            <person name="Putra M."/>
            <person name="Sireger I.Z."/>
            <person name="Indrioko S."/>
            <person name="Kosugi Y."/>
            <person name="Izuno A."/>
            <person name="Isagi Y."/>
            <person name="Lee S.L."/>
            <person name="Shimizu K.K."/>
        </authorList>
    </citation>
    <scope>NUCLEOTIDE SEQUENCE [LARGE SCALE GENOMIC DNA]</scope>
    <source>
        <strain evidence="3">214</strain>
    </source>
</reference>
<dbReference type="InterPro" id="IPR029063">
    <property type="entry name" value="SAM-dependent_MTases_sf"/>
</dbReference>
<protein>
    <recommendedName>
        <fullName evidence="2">Protein arginine N-methyltransferase domain-containing protein</fullName>
    </recommendedName>
</protein>
<organism evidence="3 4">
    <name type="scientific">Rubroshorea leprosula</name>
    <dbReference type="NCBI Taxonomy" id="152421"/>
    <lineage>
        <taxon>Eukaryota</taxon>
        <taxon>Viridiplantae</taxon>
        <taxon>Streptophyta</taxon>
        <taxon>Embryophyta</taxon>
        <taxon>Tracheophyta</taxon>
        <taxon>Spermatophyta</taxon>
        <taxon>Magnoliopsida</taxon>
        <taxon>eudicotyledons</taxon>
        <taxon>Gunneridae</taxon>
        <taxon>Pentapetalae</taxon>
        <taxon>rosids</taxon>
        <taxon>malvids</taxon>
        <taxon>Malvales</taxon>
        <taxon>Dipterocarpaceae</taxon>
        <taxon>Rubroshorea</taxon>
    </lineage>
</organism>
<evidence type="ECO:0000256" key="1">
    <source>
        <dbReference type="ARBA" id="ARBA00022691"/>
    </source>
</evidence>
<dbReference type="EMBL" id="BPVZ01000025">
    <property type="protein sequence ID" value="GKV06424.1"/>
    <property type="molecule type" value="Genomic_DNA"/>
</dbReference>
<gene>
    <name evidence="3" type="ORF">SLEP1_g18323</name>
</gene>
<sequence>MELYVKGASLQVGNITLILMFVVQGRRGNPARQEIELTTASSVDNGTHWGQQVFFLHPSVQVSEGSDINISFSMNGSKENHRLMEVEFGCDIRHSSGKMHPLIKKRFYIE</sequence>
<keyword evidence="4" id="KW-1185">Reference proteome</keyword>
<comment type="caution">
    <text evidence="3">The sequence shown here is derived from an EMBL/GenBank/DDBJ whole genome shotgun (WGS) entry which is preliminary data.</text>
</comment>